<evidence type="ECO:0000313" key="2">
    <source>
        <dbReference type="Proteomes" id="UP000501705"/>
    </source>
</evidence>
<dbReference type="RefSeq" id="WP_238815773.1">
    <property type="nucleotide sequence ID" value="NZ_CP046171.1"/>
</dbReference>
<dbReference type="Proteomes" id="UP000501705">
    <property type="component" value="Chromosome"/>
</dbReference>
<organism evidence="1 2">
    <name type="scientific">Nocardia brasiliensis</name>
    <dbReference type="NCBI Taxonomy" id="37326"/>
    <lineage>
        <taxon>Bacteria</taxon>
        <taxon>Bacillati</taxon>
        <taxon>Actinomycetota</taxon>
        <taxon>Actinomycetes</taxon>
        <taxon>Mycobacteriales</taxon>
        <taxon>Nocardiaceae</taxon>
        <taxon>Nocardia</taxon>
    </lineage>
</organism>
<evidence type="ECO:0000313" key="1">
    <source>
        <dbReference type="EMBL" id="QIS02196.1"/>
    </source>
</evidence>
<dbReference type="AlphaFoldDB" id="A0A6G9XMR0"/>
<dbReference type="EMBL" id="CP046171">
    <property type="protein sequence ID" value="QIS02196.1"/>
    <property type="molecule type" value="Genomic_DNA"/>
</dbReference>
<reference evidence="1 2" key="1">
    <citation type="journal article" date="2019" name="ACS Chem. Biol.">
        <title>Identification and Mobilization of a Cryptic Antibiotic Biosynthesis Gene Locus from a Human-Pathogenic Nocardia Isolate.</title>
        <authorList>
            <person name="Herisse M."/>
            <person name="Ishida K."/>
            <person name="Porter J.L."/>
            <person name="Howden B."/>
            <person name="Hertweck C."/>
            <person name="Stinear T.P."/>
            <person name="Pidot S.J."/>
        </authorList>
    </citation>
    <scope>NUCLEOTIDE SEQUENCE [LARGE SCALE GENOMIC DNA]</scope>
    <source>
        <strain evidence="1 2">AUSMDU00024985</strain>
    </source>
</reference>
<name>A0A6G9XMR0_NOCBR</name>
<gene>
    <name evidence="1" type="ORF">F5X71_07580</name>
</gene>
<protein>
    <submittedName>
        <fullName evidence="1">Uncharacterized protein</fullName>
    </submittedName>
</protein>
<accession>A0A6G9XMR0</accession>
<proteinExistence type="predicted"/>
<sequence>MRMIPPLVPPQGQLQELINGPVPTDRIVRVADGDLVVGVSSVGDGGRIADKHLLSALGCRPSVRLEVAVTETGALLLCPGVRGTVIVTGNGHIRLPYRQRRRVSLFLGDRALLIGRRSTARLLVYPPAAIGELVTAALPMLAVAVTA</sequence>